<sequence>MSVTTSPLHNSTTPAGSLTTIWTPPCPGGPMTTWDSNANRSLEGCMPTNYRDLYYDGNVGYYSPGICPSGYTSACSRYNTQQGPPLEPEETAVMCAPSGYTCNPNQGVSNAWHSQTADKSAPMIQVRWQASDISTLETHPLTPGLRPASQTKTSQGTTTSTATAGGGQAPDTGSDSVRAMQGSTIAGIVIGSVLGVLVLGMAILVFLRHGCRACFCPGEKPTSGPAASLRPAASAYEIGSQAPQSYDGGSDAEDGTPHTIYYSPSHVGHKPPTVGTEAQAVASPERHDDMVTVYDAQPIQLFSSPAEMPAESLQHQRPPVPAARASATPPVDVPPGVMGGREGQRTSILRWGAQWRQ</sequence>
<evidence type="ECO:0000256" key="1">
    <source>
        <dbReference type="SAM" id="MobiDB-lite"/>
    </source>
</evidence>
<feature type="region of interest" description="Disordered" evidence="1">
    <location>
        <begin position="308"/>
        <end position="342"/>
    </location>
</feature>
<evidence type="ECO:0000313" key="3">
    <source>
        <dbReference type="EMBL" id="QBZ55565.1"/>
    </source>
</evidence>
<feature type="compositionally biased region" description="Low complexity" evidence="1">
    <location>
        <begin position="148"/>
        <end position="163"/>
    </location>
</feature>
<feature type="transmembrane region" description="Helical" evidence="2">
    <location>
        <begin position="185"/>
        <end position="207"/>
    </location>
</feature>
<keyword evidence="2" id="KW-0812">Transmembrane</keyword>
<feature type="region of interest" description="Disordered" evidence="1">
    <location>
        <begin position="137"/>
        <end position="176"/>
    </location>
</feature>
<dbReference type="EMBL" id="CP034205">
    <property type="protein sequence ID" value="QBZ55565.1"/>
    <property type="molecule type" value="Genomic_DNA"/>
</dbReference>
<accession>A0A4V1C591</accession>
<evidence type="ECO:0000313" key="4">
    <source>
        <dbReference type="Proteomes" id="UP000294847"/>
    </source>
</evidence>
<evidence type="ECO:0000256" key="2">
    <source>
        <dbReference type="SAM" id="Phobius"/>
    </source>
</evidence>
<dbReference type="Proteomes" id="UP000294847">
    <property type="component" value="Chromosome 2"/>
</dbReference>
<feature type="region of interest" description="Disordered" evidence="1">
    <location>
        <begin position="240"/>
        <end position="277"/>
    </location>
</feature>
<keyword evidence="2" id="KW-0472">Membrane</keyword>
<reference evidence="3 4" key="1">
    <citation type="journal article" date="2019" name="Mol. Biol. Evol.">
        <title>Blast fungal genomes show frequent chromosomal changes, gene gains and losses, and effector gene turnover.</title>
        <authorList>
            <person name="Gomez Luciano L.B."/>
            <person name="Jason Tsai I."/>
            <person name="Chuma I."/>
            <person name="Tosa Y."/>
            <person name="Chen Y.H."/>
            <person name="Li J.Y."/>
            <person name="Li M.Y."/>
            <person name="Jade Lu M.Y."/>
            <person name="Nakayashiki H."/>
            <person name="Li W.H."/>
        </authorList>
    </citation>
    <scope>NUCLEOTIDE SEQUENCE [LARGE SCALE GENOMIC DNA]</scope>
    <source>
        <strain evidence="3">MZ5-1-6</strain>
    </source>
</reference>
<gene>
    <name evidence="3" type="ORF">PoMZ_00464</name>
</gene>
<protein>
    <submittedName>
        <fullName evidence="3">Uncharacterized protein</fullName>
    </submittedName>
</protein>
<name>A0A4V1C591_PYROR</name>
<dbReference type="AlphaFoldDB" id="A0A4V1C591"/>
<keyword evidence="2" id="KW-1133">Transmembrane helix</keyword>
<organism evidence="3 4">
    <name type="scientific">Pyricularia oryzae</name>
    <name type="common">Rice blast fungus</name>
    <name type="synonym">Magnaporthe oryzae</name>
    <dbReference type="NCBI Taxonomy" id="318829"/>
    <lineage>
        <taxon>Eukaryota</taxon>
        <taxon>Fungi</taxon>
        <taxon>Dikarya</taxon>
        <taxon>Ascomycota</taxon>
        <taxon>Pezizomycotina</taxon>
        <taxon>Sordariomycetes</taxon>
        <taxon>Sordariomycetidae</taxon>
        <taxon>Magnaporthales</taxon>
        <taxon>Pyriculariaceae</taxon>
        <taxon>Pyricularia</taxon>
    </lineage>
</organism>
<feature type="region of interest" description="Disordered" evidence="1">
    <location>
        <begin position="1"/>
        <end position="21"/>
    </location>
</feature>
<dbReference type="CDD" id="cd12087">
    <property type="entry name" value="TM_EGFR-like"/>
    <property type="match status" value="1"/>
</dbReference>
<proteinExistence type="predicted"/>